<feature type="region of interest" description="Disordered" evidence="1">
    <location>
        <begin position="380"/>
        <end position="419"/>
    </location>
</feature>
<sequence length="772" mass="86523">MSHDSAEDETKVNQRYLSQYLSHLKHVRDHLSGNDGLQIPPSYFAPSSYWTSSEKEKFFHALCVHSRLRPDLIAAEIGSKTVADVCIYLGLLERTLLTSNEPRAERKAIMLAAEVSDEWITFEEEQAAAILFHEAMWEDIDKAAQREVECEEKRKDMRARRGEGRTGANERDREGERQRRELHDLWKAEQESVWERQDALTYLDYPRLNVLEAMLREDAENMDDPSENEAEIEKALPPQATPGPAVQSSICDEMIDPVLLAQSRSQTPVVATTQEEYPSADADGPDVPVPVDESAAPPPLHTSLSPGAPSDLPLPSSEDALKPSADTGPQHSPETRLLSQAPDEAMDVSLSPRSRRRYHKRLYMRRKRAMAAGTNVVEHVGKLKPGPKGGRSGKATKRASLDARPAESQEKDVPMGQNASSNVSAQLLREGEEPPILEPQAEALRSSHPSGKTLPYKFRGELAELGIDAAYLRENEMGLLHLSGLGKLMRLYGSLEPESEGSPAISGETIQFFHAHLVNFVREVVQHAIVSREQELQLKLHTKVWRVTDDQVVPRNVAHALELMGVRHTDKRTVFQILLDRYGVASDAKTKAMERWKKKKSDRAEQLKASRRQHRDEEVENGNSRDDEERGEGMDGPESRIPETVSPSLSSLHREVYAPTVRLPFGTSNPVSGPYPRQDSRSFSTPDADCLMPAETDEDALLAELHEEEQLDEVDQMMGEQYEERLWEKINLDSDAGGDSNSMDEGHGTSLRFKEPNPNSRIKSQVYVLDSD</sequence>
<dbReference type="STRING" id="1314782.A0A165VQC4"/>
<accession>A0A165VQC4</accession>
<feature type="compositionally biased region" description="Basic and acidic residues" evidence="1">
    <location>
        <begin position="744"/>
        <end position="755"/>
    </location>
</feature>
<feature type="compositionally biased region" description="Acidic residues" evidence="1">
    <location>
        <begin position="220"/>
        <end position="230"/>
    </location>
</feature>
<keyword evidence="3" id="KW-1185">Reference proteome</keyword>
<evidence type="ECO:0000313" key="3">
    <source>
        <dbReference type="Proteomes" id="UP000076761"/>
    </source>
</evidence>
<dbReference type="PANTHER" id="PTHR28079:SF1">
    <property type="entry name" value="RNA POLYMERASE I-SPECIFIC TRANSCRIPTION INITIATION FACTOR RRN5"/>
    <property type="match status" value="1"/>
</dbReference>
<organism evidence="2 3">
    <name type="scientific">Neolentinus lepideus HHB14362 ss-1</name>
    <dbReference type="NCBI Taxonomy" id="1314782"/>
    <lineage>
        <taxon>Eukaryota</taxon>
        <taxon>Fungi</taxon>
        <taxon>Dikarya</taxon>
        <taxon>Basidiomycota</taxon>
        <taxon>Agaricomycotina</taxon>
        <taxon>Agaricomycetes</taxon>
        <taxon>Gloeophyllales</taxon>
        <taxon>Gloeophyllaceae</taxon>
        <taxon>Neolentinus</taxon>
    </lineage>
</organism>
<dbReference type="GO" id="GO:0006361">
    <property type="term" value="P:transcription initiation at RNA polymerase I promoter"/>
    <property type="evidence" value="ECO:0007669"/>
    <property type="project" value="TreeGrafter"/>
</dbReference>
<evidence type="ECO:0000313" key="2">
    <source>
        <dbReference type="EMBL" id="KZT30023.1"/>
    </source>
</evidence>
<dbReference type="InterPro" id="IPR039601">
    <property type="entry name" value="Rrn5"/>
</dbReference>
<dbReference type="GO" id="GO:0000500">
    <property type="term" value="C:RNA polymerase I upstream activating factor complex"/>
    <property type="evidence" value="ECO:0007669"/>
    <property type="project" value="InterPro"/>
</dbReference>
<feature type="compositionally biased region" description="Basic and acidic residues" evidence="1">
    <location>
        <begin position="399"/>
        <end position="413"/>
    </location>
</feature>
<dbReference type="GO" id="GO:0000182">
    <property type="term" value="F:rDNA binding"/>
    <property type="evidence" value="ECO:0007669"/>
    <property type="project" value="TreeGrafter"/>
</dbReference>
<dbReference type="OrthoDB" id="2240312at2759"/>
<feature type="region of interest" description="Disordered" evidence="1">
    <location>
        <begin position="220"/>
        <end position="247"/>
    </location>
</feature>
<feature type="region of interest" description="Disordered" evidence="1">
    <location>
        <begin position="730"/>
        <end position="772"/>
    </location>
</feature>
<evidence type="ECO:0000256" key="1">
    <source>
        <dbReference type="SAM" id="MobiDB-lite"/>
    </source>
</evidence>
<reference evidence="2 3" key="1">
    <citation type="journal article" date="2016" name="Mol. Biol. Evol.">
        <title>Comparative Genomics of Early-Diverging Mushroom-Forming Fungi Provides Insights into the Origins of Lignocellulose Decay Capabilities.</title>
        <authorList>
            <person name="Nagy L.G."/>
            <person name="Riley R."/>
            <person name="Tritt A."/>
            <person name="Adam C."/>
            <person name="Daum C."/>
            <person name="Floudas D."/>
            <person name="Sun H."/>
            <person name="Yadav J.S."/>
            <person name="Pangilinan J."/>
            <person name="Larsson K.H."/>
            <person name="Matsuura K."/>
            <person name="Barry K."/>
            <person name="Labutti K."/>
            <person name="Kuo R."/>
            <person name="Ohm R.A."/>
            <person name="Bhattacharya S.S."/>
            <person name="Shirouzu T."/>
            <person name="Yoshinaga Y."/>
            <person name="Martin F.M."/>
            <person name="Grigoriev I.V."/>
            <person name="Hibbett D.S."/>
        </authorList>
    </citation>
    <scope>NUCLEOTIDE SEQUENCE [LARGE SCALE GENOMIC DNA]</scope>
    <source>
        <strain evidence="2 3">HHB14362 ss-1</strain>
    </source>
</reference>
<gene>
    <name evidence="2" type="ORF">NEOLEDRAFT_1174375</name>
</gene>
<dbReference type="InParanoid" id="A0A165VQC4"/>
<dbReference type="GO" id="GO:0001181">
    <property type="term" value="F:RNA polymerase I general transcription initiation factor activity"/>
    <property type="evidence" value="ECO:0007669"/>
    <property type="project" value="TreeGrafter"/>
</dbReference>
<dbReference type="AlphaFoldDB" id="A0A165VQC4"/>
<dbReference type="PANTHER" id="PTHR28079">
    <property type="entry name" value="RNA POLYMERASE I-SPECIFIC TRANSCRIPTION INITIATION FACTOR RRN5"/>
    <property type="match status" value="1"/>
</dbReference>
<feature type="region of interest" description="Disordered" evidence="1">
    <location>
        <begin position="266"/>
        <end position="359"/>
    </location>
</feature>
<feature type="compositionally biased region" description="Polar residues" evidence="1">
    <location>
        <begin position="266"/>
        <end position="276"/>
    </location>
</feature>
<dbReference type="GO" id="GO:0042790">
    <property type="term" value="P:nucleolar large rRNA transcription by RNA polymerase I"/>
    <property type="evidence" value="ECO:0007669"/>
    <property type="project" value="InterPro"/>
</dbReference>
<name>A0A165VQC4_9AGAM</name>
<proteinExistence type="predicted"/>
<protein>
    <submittedName>
        <fullName evidence="2">Uncharacterized protein</fullName>
    </submittedName>
</protein>
<dbReference type="Proteomes" id="UP000076761">
    <property type="component" value="Unassembled WGS sequence"/>
</dbReference>
<feature type="region of interest" description="Disordered" evidence="1">
    <location>
        <begin position="663"/>
        <end position="685"/>
    </location>
</feature>
<feature type="compositionally biased region" description="Basic and acidic residues" evidence="1">
    <location>
        <begin position="623"/>
        <end position="641"/>
    </location>
</feature>
<feature type="region of interest" description="Disordered" evidence="1">
    <location>
        <begin position="153"/>
        <end position="179"/>
    </location>
</feature>
<dbReference type="EMBL" id="KV425552">
    <property type="protein sequence ID" value="KZT30023.1"/>
    <property type="molecule type" value="Genomic_DNA"/>
</dbReference>
<feature type="region of interest" description="Disordered" evidence="1">
    <location>
        <begin position="590"/>
        <end position="651"/>
    </location>
</feature>